<proteinExistence type="predicted"/>
<dbReference type="PROSITE" id="PS00409">
    <property type="entry name" value="PROKAR_NTER_METHYL"/>
    <property type="match status" value="1"/>
</dbReference>
<evidence type="ECO:0000256" key="2">
    <source>
        <dbReference type="ARBA" id="ARBA00023287"/>
    </source>
</evidence>
<feature type="transmembrane region" description="Helical" evidence="3">
    <location>
        <begin position="7"/>
        <end position="31"/>
    </location>
</feature>
<dbReference type="Pfam" id="PF15980">
    <property type="entry name" value="ComGF"/>
    <property type="match status" value="1"/>
</dbReference>
<organism evidence="4 5">
    <name type="scientific">Alkalicoccobacillus plakortidis</name>
    <dbReference type="NCBI Taxonomy" id="444060"/>
    <lineage>
        <taxon>Bacteria</taxon>
        <taxon>Bacillati</taxon>
        <taxon>Bacillota</taxon>
        <taxon>Bacilli</taxon>
        <taxon>Bacillales</taxon>
        <taxon>Bacillaceae</taxon>
        <taxon>Alkalicoccobacillus</taxon>
    </lineage>
</organism>
<dbReference type="Proteomes" id="UP001203665">
    <property type="component" value="Unassembled WGS sequence"/>
</dbReference>
<evidence type="ECO:0000313" key="5">
    <source>
        <dbReference type="Proteomes" id="UP001203665"/>
    </source>
</evidence>
<keyword evidence="5" id="KW-1185">Reference proteome</keyword>
<dbReference type="EMBL" id="JAMQJY010000001">
    <property type="protein sequence ID" value="MCM2675013.1"/>
    <property type="molecule type" value="Genomic_DNA"/>
</dbReference>
<sequence length="145" mass="16259">MLKNKRGYTLLEALIAFSITMLIVSLVPLAFKTIMWSPFSGYESSLELNVFLNQLSVDVRESGDMVVDKNKVTLMINNEEVRYEIISGSIRRFVQGRGYVPMLHSVQSFSCSVEESRLSCDTVLQNGLSAQRSMSSMFSKVADLS</sequence>
<reference evidence="4" key="1">
    <citation type="submission" date="2022-06" db="EMBL/GenBank/DDBJ databases">
        <title>Alkalicoccobacillus porphyridii sp. nov., isolated from a marine red alga, Porphyridium purpureum and reclassification of Shouchella plakortidis and Shouchella gibsonii as Alkalicoccobacillus plakortidis comb. nov. and Alkalicoccobacillus gibsonii comb. nov.</title>
        <authorList>
            <person name="Kim K.H."/>
            <person name="Lee J.K."/>
            <person name="Han D.M."/>
            <person name="Baek J.H."/>
            <person name="Jeon C.O."/>
        </authorList>
    </citation>
    <scope>NUCLEOTIDE SEQUENCE</scope>
    <source>
        <strain evidence="4">DSM 19153</strain>
    </source>
</reference>
<comment type="caution">
    <text evidence="4">The sequence shown here is derived from an EMBL/GenBank/DDBJ whole genome shotgun (WGS) entry which is preliminary data.</text>
</comment>
<name>A0ABT0XI34_9BACI</name>
<gene>
    <name evidence="4" type="ORF">NDM98_05545</name>
</gene>
<dbReference type="RefSeq" id="WP_251605194.1">
    <property type="nucleotide sequence ID" value="NZ_JAMQJY010000001.1"/>
</dbReference>
<dbReference type="Pfam" id="PF07963">
    <property type="entry name" value="N_methyl"/>
    <property type="match status" value="1"/>
</dbReference>
<dbReference type="InterPro" id="IPR016977">
    <property type="entry name" value="ComGF"/>
</dbReference>
<protein>
    <submittedName>
        <fullName evidence="4">ComGF family competence protein</fullName>
    </submittedName>
</protein>
<accession>A0ABT0XI34</accession>
<keyword evidence="3" id="KW-1133">Transmembrane helix</keyword>
<keyword evidence="2" id="KW-0178">Competence</keyword>
<keyword evidence="3" id="KW-0812">Transmembrane</keyword>
<evidence type="ECO:0000313" key="4">
    <source>
        <dbReference type="EMBL" id="MCM2675013.1"/>
    </source>
</evidence>
<keyword evidence="3" id="KW-0472">Membrane</keyword>
<dbReference type="InterPro" id="IPR012902">
    <property type="entry name" value="N_methyl_site"/>
</dbReference>
<evidence type="ECO:0000256" key="1">
    <source>
        <dbReference type="ARBA" id="ARBA00004241"/>
    </source>
</evidence>
<comment type="subcellular location">
    <subcellularLocation>
        <location evidence="1">Cell surface</location>
    </subcellularLocation>
</comment>
<dbReference type="NCBIfam" id="NF041002">
    <property type="entry name" value="pilin_ComGF"/>
    <property type="match status" value="1"/>
</dbReference>
<evidence type="ECO:0000256" key="3">
    <source>
        <dbReference type="SAM" id="Phobius"/>
    </source>
</evidence>